<dbReference type="EMBL" id="BMAU01021297">
    <property type="protein sequence ID" value="GFY10407.1"/>
    <property type="molecule type" value="Genomic_DNA"/>
</dbReference>
<keyword evidence="2" id="KW-1185">Reference proteome</keyword>
<comment type="caution">
    <text evidence="1">The sequence shown here is derived from an EMBL/GenBank/DDBJ whole genome shotgun (WGS) entry which is preliminary data.</text>
</comment>
<protein>
    <submittedName>
        <fullName evidence="1">Uncharacterized protein</fullName>
    </submittedName>
</protein>
<gene>
    <name evidence="1" type="ORF">TNCV_1462971</name>
</gene>
<evidence type="ECO:0000313" key="2">
    <source>
        <dbReference type="Proteomes" id="UP000887159"/>
    </source>
</evidence>
<accession>A0A8X6SJR6</accession>
<evidence type="ECO:0000313" key="1">
    <source>
        <dbReference type="EMBL" id="GFY10407.1"/>
    </source>
</evidence>
<sequence length="97" mass="10842">MLPDVTEKSILVMRIICLSVRNRVHAIEAVGQSFSIAFIVYGSASLVFYTRLTQSPIFGKNNPHSLQTTVAATVGHGCESVRERNRHDLRIITFIQL</sequence>
<proteinExistence type="predicted"/>
<reference evidence="1" key="1">
    <citation type="submission" date="2020-08" db="EMBL/GenBank/DDBJ databases">
        <title>Multicomponent nature underlies the extraordinary mechanical properties of spider dragline silk.</title>
        <authorList>
            <person name="Kono N."/>
            <person name="Nakamura H."/>
            <person name="Mori M."/>
            <person name="Yoshida Y."/>
            <person name="Ohtoshi R."/>
            <person name="Malay A.D."/>
            <person name="Moran D.A.P."/>
            <person name="Tomita M."/>
            <person name="Numata K."/>
            <person name="Arakawa K."/>
        </authorList>
    </citation>
    <scope>NUCLEOTIDE SEQUENCE</scope>
</reference>
<organism evidence="1 2">
    <name type="scientific">Trichonephila clavipes</name>
    <name type="common">Golden silk orbweaver</name>
    <name type="synonym">Nephila clavipes</name>
    <dbReference type="NCBI Taxonomy" id="2585209"/>
    <lineage>
        <taxon>Eukaryota</taxon>
        <taxon>Metazoa</taxon>
        <taxon>Ecdysozoa</taxon>
        <taxon>Arthropoda</taxon>
        <taxon>Chelicerata</taxon>
        <taxon>Arachnida</taxon>
        <taxon>Araneae</taxon>
        <taxon>Araneomorphae</taxon>
        <taxon>Entelegynae</taxon>
        <taxon>Araneoidea</taxon>
        <taxon>Nephilidae</taxon>
        <taxon>Trichonephila</taxon>
    </lineage>
</organism>
<name>A0A8X6SJR6_TRICX</name>
<dbReference type="Proteomes" id="UP000887159">
    <property type="component" value="Unassembled WGS sequence"/>
</dbReference>
<dbReference type="AlphaFoldDB" id="A0A8X6SJR6"/>